<dbReference type="Proteomes" id="UP000464178">
    <property type="component" value="Chromosome"/>
</dbReference>
<gene>
    <name evidence="1" type="ORF">SOIL9_63710</name>
</gene>
<evidence type="ECO:0000313" key="2">
    <source>
        <dbReference type="Proteomes" id="UP000464178"/>
    </source>
</evidence>
<protein>
    <submittedName>
        <fullName evidence="1">Uncharacterized protein</fullName>
    </submittedName>
</protein>
<proteinExistence type="predicted"/>
<dbReference type="EMBL" id="LR593886">
    <property type="protein sequence ID" value="VTR91343.1"/>
    <property type="molecule type" value="Genomic_DNA"/>
</dbReference>
<name>A0A6P2CR02_9BACT</name>
<keyword evidence="2" id="KW-1185">Reference proteome</keyword>
<sequence length="149" mass="16803">MESWRLVWRDGFVPVLSTAGLESLRDALRGDDPRLTQGSTTTPPPLMCVQDWPVEAACALGFCGWQGDELESVGQVEEFFARACFEADQRLGEPAACRWFLNWFDDTPRDEMRRDLLAEVEQALAQRLPIDRVGPEIDRLAKHPEITAA</sequence>
<dbReference type="RefSeq" id="WP_052551037.1">
    <property type="nucleotide sequence ID" value="NZ_LR593886.1"/>
</dbReference>
<organism evidence="1 2">
    <name type="scientific">Gemmata massiliana</name>
    <dbReference type="NCBI Taxonomy" id="1210884"/>
    <lineage>
        <taxon>Bacteria</taxon>
        <taxon>Pseudomonadati</taxon>
        <taxon>Planctomycetota</taxon>
        <taxon>Planctomycetia</taxon>
        <taxon>Gemmatales</taxon>
        <taxon>Gemmataceae</taxon>
        <taxon>Gemmata</taxon>
    </lineage>
</organism>
<dbReference type="KEGG" id="gms:SOIL9_63710"/>
<reference evidence="1 2" key="1">
    <citation type="submission" date="2019-05" db="EMBL/GenBank/DDBJ databases">
        <authorList>
            <consortium name="Science for Life Laboratories"/>
        </authorList>
    </citation>
    <scope>NUCLEOTIDE SEQUENCE [LARGE SCALE GENOMIC DNA]</scope>
    <source>
        <strain evidence="1">Soil9</strain>
    </source>
</reference>
<dbReference type="AlphaFoldDB" id="A0A6P2CR02"/>
<evidence type="ECO:0000313" key="1">
    <source>
        <dbReference type="EMBL" id="VTR91343.1"/>
    </source>
</evidence>
<accession>A0A6P2CR02</accession>